<evidence type="ECO:0000313" key="6">
    <source>
        <dbReference type="Proteomes" id="UP000838412"/>
    </source>
</evidence>
<dbReference type="PRINTS" id="PR00837">
    <property type="entry name" value="V5TPXLIKE"/>
</dbReference>
<dbReference type="PROSITE" id="PS00022">
    <property type="entry name" value="EGF_1"/>
    <property type="match status" value="1"/>
</dbReference>
<dbReference type="Pfam" id="PF00188">
    <property type="entry name" value="CAP"/>
    <property type="match status" value="1"/>
</dbReference>
<dbReference type="SMART" id="SM00181">
    <property type="entry name" value="EGF"/>
    <property type="match status" value="2"/>
</dbReference>
<protein>
    <submittedName>
        <fullName evidence="5">GLIPR1L1 protein</fullName>
    </submittedName>
</protein>
<dbReference type="SUPFAM" id="SSF55797">
    <property type="entry name" value="PR-1-like"/>
    <property type="match status" value="1"/>
</dbReference>
<proteinExistence type="inferred from homology"/>
<dbReference type="GO" id="GO:0005576">
    <property type="term" value="C:extracellular region"/>
    <property type="evidence" value="ECO:0007669"/>
    <property type="project" value="InterPro"/>
</dbReference>
<feature type="signal peptide" evidence="3">
    <location>
        <begin position="1"/>
        <end position="20"/>
    </location>
</feature>
<dbReference type="AlphaFoldDB" id="A0A8K0ESJ4"/>
<dbReference type="Gene3D" id="3.40.33.10">
    <property type="entry name" value="CAP"/>
    <property type="match status" value="1"/>
</dbReference>
<feature type="chain" id="PRO_5035424106" evidence="3">
    <location>
        <begin position="21"/>
        <end position="652"/>
    </location>
</feature>
<keyword evidence="2" id="KW-0472">Membrane</keyword>
<evidence type="ECO:0000256" key="3">
    <source>
        <dbReference type="SAM" id="SignalP"/>
    </source>
</evidence>
<dbReference type="PROSITE" id="PS01009">
    <property type="entry name" value="CRISP_1"/>
    <property type="match status" value="1"/>
</dbReference>
<dbReference type="Proteomes" id="UP000838412">
    <property type="component" value="Chromosome 6"/>
</dbReference>
<organism evidence="5 6">
    <name type="scientific">Branchiostoma lanceolatum</name>
    <name type="common">Common lancelet</name>
    <name type="synonym">Amphioxus lanceolatum</name>
    <dbReference type="NCBI Taxonomy" id="7740"/>
    <lineage>
        <taxon>Eukaryota</taxon>
        <taxon>Metazoa</taxon>
        <taxon>Chordata</taxon>
        <taxon>Cephalochordata</taxon>
        <taxon>Leptocardii</taxon>
        <taxon>Amphioxiformes</taxon>
        <taxon>Branchiostomatidae</taxon>
        <taxon>Branchiostoma</taxon>
    </lineage>
</organism>
<name>A0A8K0ESJ4_BRALA</name>
<feature type="transmembrane region" description="Helical" evidence="2">
    <location>
        <begin position="610"/>
        <end position="631"/>
    </location>
</feature>
<accession>A0A8K0ESJ4</accession>
<keyword evidence="2" id="KW-1133">Transmembrane helix</keyword>
<dbReference type="InterPro" id="IPR001283">
    <property type="entry name" value="CRISP-related"/>
</dbReference>
<reference evidence="5" key="1">
    <citation type="submission" date="2022-01" db="EMBL/GenBank/DDBJ databases">
        <authorList>
            <person name="Braso-Vives M."/>
        </authorList>
    </citation>
    <scope>NUCLEOTIDE SEQUENCE</scope>
</reference>
<sequence length="652" mass="70934">MSSFARLFSVWVTLFQVCNSESQGVVQILSQAVSQRTSGPFAFGHVSEHDDSRRVTRQAAPELSREELRMIVDKHNELRKGAEPTASNMEYMLWHEELAGMAQEWSESCTWDHGQPRRDRSPFSWVGQNLWLGTTWTQGSSVHGAIQAWYNEVSYYDYDTASCAHDKVCGHYTQLMWGKSHAIGCGLAFCPTVTGSSITNAYILTCNYGPGGNYAGMRPYVTGQPCQTCASEKGWCTDGLCVNACAEFDTDCGCALQCQNGGILNETDCSCACPDGWDGADCGTPCQNSHQLCYCNPGWYGPAVCGRLAAVTEGCREMCGKCKFANAEQEANCRICTKVEDLPASCELAMPKTSPDGKLDATPATATTKSTSAVSMAVATSGGSTVSNRHTPPPPCAGMTCENGGILMKKACRCRCTENYYGALCQKSRAEVRFGVIINIRMAASQWHKAERLLKKAVSRVINKYCAVRFSLCCPYSQDKKSHAQLEFVIEDDIHVGAGYPEVIPPLLKVMLLATPRENNEMCADEALVNSRARRDLASPAIALDPPISTHHSIDVGFGNVTRLFLDQSTLILALEEHRGEVEDIIGAPIEGVERATVEEGQAGEKTADLAVIFGVLGATMLLVSIVGVLLAKHRRTRKRCCAEVRPSQVPT</sequence>
<dbReference type="PANTHER" id="PTHR10334">
    <property type="entry name" value="CYSTEINE-RICH SECRETORY PROTEIN-RELATED"/>
    <property type="match status" value="1"/>
</dbReference>
<keyword evidence="2" id="KW-0812">Transmembrane</keyword>
<keyword evidence="6" id="KW-1185">Reference proteome</keyword>
<evidence type="ECO:0000313" key="5">
    <source>
        <dbReference type="EMBL" id="CAH1267152.1"/>
    </source>
</evidence>
<dbReference type="SMART" id="SM00198">
    <property type="entry name" value="SCP"/>
    <property type="match status" value="1"/>
</dbReference>
<evidence type="ECO:0000256" key="2">
    <source>
        <dbReference type="SAM" id="Phobius"/>
    </source>
</evidence>
<dbReference type="OrthoDB" id="43654at2759"/>
<gene>
    <name evidence="5" type="primary">GLIPR1L1</name>
    <name evidence="5" type="ORF">BLAG_LOCUS20604</name>
</gene>
<dbReference type="PRINTS" id="PR00838">
    <property type="entry name" value="V5ALLERGEN"/>
</dbReference>
<dbReference type="InterPro" id="IPR002413">
    <property type="entry name" value="V5_allergen-like"/>
</dbReference>
<dbReference type="FunFam" id="3.40.33.10:FF:000001">
    <property type="entry name" value="Cysteine-rich secretory protein LCCL domain containing 1"/>
    <property type="match status" value="1"/>
</dbReference>
<comment type="similarity">
    <text evidence="1">Belongs to the CRISP family.</text>
</comment>
<dbReference type="InterPro" id="IPR014044">
    <property type="entry name" value="CAP_dom"/>
</dbReference>
<evidence type="ECO:0000256" key="1">
    <source>
        <dbReference type="ARBA" id="ARBA00009923"/>
    </source>
</evidence>
<dbReference type="PROSITE" id="PS01010">
    <property type="entry name" value="CRISP_2"/>
    <property type="match status" value="1"/>
</dbReference>
<keyword evidence="3" id="KW-0732">Signal</keyword>
<evidence type="ECO:0000259" key="4">
    <source>
        <dbReference type="PROSITE" id="PS00022"/>
    </source>
</evidence>
<feature type="domain" description="EGF-like" evidence="4">
    <location>
        <begin position="414"/>
        <end position="425"/>
    </location>
</feature>
<dbReference type="EMBL" id="OV696691">
    <property type="protein sequence ID" value="CAH1267152.1"/>
    <property type="molecule type" value="Genomic_DNA"/>
</dbReference>
<dbReference type="InterPro" id="IPR035940">
    <property type="entry name" value="CAP_sf"/>
</dbReference>
<dbReference type="InterPro" id="IPR018244">
    <property type="entry name" value="Allrgn_V5/Tpx1_CS"/>
</dbReference>
<dbReference type="InterPro" id="IPR000742">
    <property type="entry name" value="EGF"/>
</dbReference>